<dbReference type="RefSeq" id="WP_078874156.1">
    <property type="nucleotide sequence ID" value="NZ_BJMM01000058.1"/>
</dbReference>
<feature type="region of interest" description="Disordered" evidence="1">
    <location>
        <begin position="100"/>
        <end position="145"/>
    </location>
</feature>
<evidence type="ECO:0000313" key="4">
    <source>
        <dbReference type="Proteomes" id="UP000319210"/>
    </source>
</evidence>
<dbReference type="PANTHER" id="PTHR38600">
    <property type="entry name" value="TRANSCRIPTIONAL REGULATORY PROTEIN"/>
    <property type="match status" value="1"/>
</dbReference>
<dbReference type="Pfam" id="PF12840">
    <property type="entry name" value="HTH_20"/>
    <property type="match status" value="1"/>
</dbReference>
<dbReference type="GO" id="GO:0003700">
    <property type="term" value="F:DNA-binding transcription factor activity"/>
    <property type="evidence" value="ECO:0007669"/>
    <property type="project" value="InterPro"/>
</dbReference>
<dbReference type="InterPro" id="IPR001845">
    <property type="entry name" value="HTH_ArsR_DNA-bd_dom"/>
</dbReference>
<gene>
    <name evidence="3" type="ORF">SCA03_61990</name>
</gene>
<accession>A0A4Y3R9Y8</accession>
<sequence length="145" mass="15540">MSAIETPTGDELLKALAALGNPHRMRIVAALHEGRNYVSRLAREIGMSRPLLHMHLQRLEAAGLVVGSLELSDNGKAMKFYEVAPFALTLTPQVVARAAETLTDQEPASSPPSSATQERRQREPATGDDGASARAAPRDEKEGAT</sequence>
<dbReference type="Proteomes" id="UP000319210">
    <property type="component" value="Unassembled WGS sequence"/>
</dbReference>
<dbReference type="InterPro" id="IPR036388">
    <property type="entry name" value="WH-like_DNA-bd_sf"/>
</dbReference>
<keyword evidence="4" id="KW-1185">Reference proteome</keyword>
<evidence type="ECO:0000313" key="3">
    <source>
        <dbReference type="EMBL" id="GEB53648.1"/>
    </source>
</evidence>
<dbReference type="PANTHER" id="PTHR38600:SF1">
    <property type="entry name" value="TRANSCRIPTIONAL REGULATORY PROTEIN"/>
    <property type="match status" value="1"/>
</dbReference>
<dbReference type="Gene3D" id="1.10.10.10">
    <property type="entry name" value="Winged helix-like DNA-binding domain superfamily/Winged helix DNA-binding domain"/>
    <property type="match status" value="1"/>
</dbReference>
<dbReference type="CDD" id="cd00090">
    <property type="entry name" value="HTH_ARSR"/>
    <property type="match status" value="1"/>
</dbReference>
<evidence type="ECO:0000256" key="1">
    <source>
        <dbReference type="SAM" id="MobiDB-lite"/>
    </source>
</evidence>
<feature type="domain" description="HTH arsR-type" evidence="2">
    <location>
        <begin position="14"/>
        <end position="103"/>
    </location>
</feature>
<evidence type="ECO:0000259" key="2">
    <source>
        <dbReference type="SMART" id="SM00418"/>
    </source>
</evidence>
<reference evidence="3 4" key="1">
    <citation type="submission" date="2019-06" db="EMBL/GenBank/DDBJ databases">
        <title>Whole genome shotgun sequence of Streptomyces cacaoi subsp. cacaoi NBRC 12748.</title>
        <authorList>
            <person name="Hosoyama A."/>
            <person name="Uohara A."/>
            <person name="Ohji S."/>
            <person name="Ichikawa N."/>
        </authorList>
    </citation>
    <scope>NUCLEOTIDE SEQUENCE [LARGE SCALE GENOMIC DNA]</scope>
    <source>
        <strain evidence="3 4">NBRC 12748</strain>
    </source>
</reference>
<dbReference type="SMART" id="SM00418">
    <property type="entry name" value="HTH_ARSR"/>
    <property type="match status" value="1"/>
</dbReference>
<feature type="compositionally biased region" description="Basic and acidic residues" evidence="1">
    <location>
        <begin position="136"/>
        <end position="145"/>
    </location>
</feature>
<feature type="compositionally biased region" description="Polar residues" evidence="1">
    <location>
        <begin position="102"/>
        <end position="116"/>
    </location>
</feature>
<dbReference type="EMBL" id="BJMM01000058">
    <property type="protein sequence ID" value="GEB53648.1"/>
    <property type="molecule type" value="Genomic_DNA"/>
</dbReference>
<organism evidence="3 4">
    <name type="scientific">Streptomyces cacaoi</name>
    <dbReference type="NCBI Taxonomy" id="1898"/>
    <lineage>
        <taxon>Bacteria</taxon>
        <taxon>Bacillati</taxon>
        <taxon>Actinomycetota</taxon>
        <taxon>Actinomycetes</taxon>
        <taxon>Kitasatosporales</taxon>
        <taxon>Streptomycetaceae</taxon>
        <taxon>Streptomyces</taxon>
    </lineage>
</organism>
<dbReference type="InterPro" id="IPR036390">
    <property type="entry name" value="WH_DNA-bd_sf"/>
</dbReference>
<dbReference type="AlphaFoldDB" id="A0A4Y3R9Y8"/>
<dbReference type="SUPFAM" id="SSF46785">
    <property type="entry name" value="Winged helix' DNA-binding domain"/>
    <property type="match status" value="1"/>
</dbReference>
<proteinExistence type="predicted"/>
<dbReference type="InterPro" id="IPR011991">
    <property type="entry name" value="ArsR-like_HTH"/>
</dbReference>
<protein>
    <recommendedName>
        <fullName evidence="2">HTH arsR-type domain-containing protein</fullName>
    </recommendedName>
</protein>
<comment type="caution">
    <text evidence="3">The sequence shown here is derived from an EMBL/GenBank/DDBJ whole genome shotgun (WGS) entry which is preliminary data.</text>
</comment>
<name>A0A4Y3R9Y8_STRCI</name>
<dbReference type="OrthoDB" id="3399802at2"/>